<keyword evidence="2" id="KW-1185">Reference proteome</keyword>
<dbReference type="AlphaFoldDB" id="A0A2N5N8W4"/>
<comment type="caution">
    <text evidence="1">The sequence shown here is derived from an EMBL/GenBank/DDBJ whole genome shotgun (WGS) entry which is preliminary data.</text>
</comment>
<name>A0A2N5N8W4_9BACL</name>
<dbReference type="Proteomes" id="UP000234789">
    <property type="component" value="Unassembled WGS sequence"/>
</dbReference>
<protein>
    <submittedName>
        <fullName evidence="1">Uncharacterized protein</fullName>
    </submittedName>
</protein>
<accession>A0A2N5N8W4</accession>
<dbReference type="EMBL" id="NFEZ01000003">
    <property type="protein sequence ID" value="PLT46782.1"/>
    <property type="molecule type" value="Genomic_DNA"/>
</dbReference>
<evidence type="ECO:0000313" key="1">
    <source>
        <dbReference type="EMBL" id="PLT46782.1"/>
    </source>
</evidence>
<evidence type="ECO:0000313" key="2">
    <source>
        <dbReference type="Proteomes" id="UP000234789"/>
    </source>
</evidence>
<organism evidence="1 2">
    <name type="scientific">Paenibacillus pasadenensis</name>
    <dbReference type="NCBI Taxonomy" id="217090"/>
    <lineage>
        <taxon>Bacteria</taxon>
        <taxon>Bacillati</taxon>
        <taxon>Bacillota</taxon>
        <taxon>Bacilli</taxon>
        <taxon>Bacillales</taxon>
        <taxon>Paenibacillaceae</taxon>
        <taxon>Paenibacillus</taxon>
    </lineage>
</organism>
<gene>
    <name evidence="1" type="ORF">B8V81_1006</name>
</gene>
<sequence>MGLLDPFRGQADIAHRFFLDCMPNKKKSRLHRQNFLHSHYLFRY</sequence>
<reference evidence="1 2" key="1">
    <citation type="submission" date="2017-05" db="EMBL/GenBank/DDBJ databases">
        <title>Functional genome analysis of Paenibacillus pasadenensis strain R16: insights on endophytic life style and antifungal activity.</title>
        <authorList>
            <person name="Passera A."/>
            <person name="Marcolungo L."/>
            <person name="Casati P."/>
            <person name="Brasca M."/>
            <person name="Quaglino F."/>
            <person name="Delledonne M."/>
        </authorList>
    </citation>
    <scope>NUCLEOTIDE SEQUENCE [LARGE SCALE GENOMIC DNA]</scope>
    <source>
        <strain evidence="1 2">R16</strain>
    </source>
</reference>
<proteinExistence type="predicted"/>